<feature type="transmembrane region" description="Helical" evidence="7">
    <location>
        <begin position="155"/>
        <end position="176"/>
    </location>
</feature>
<gene>
    <name evidence="9" type="ORF">GCM10009726_30800</name>
</gene>
<comment type="caution">
    <text evidence="9">The sequence shown here is derived from an EMBL/GenBank/DDBJ whole genome shotgun (WGS) entry which is preliminary data.</text>
</comment>
<feature type="transmembrane region" description="Helical" evidence="7">
    <location>
        <begin position="274"/>
        <end position="291"/>
    </location>
</feature>
<keyword evidence="9" id="KW-0808">Transferase</keyword>
<feature type="transmembrane region" description="Helical" evidence="7">
    <location>
        <begin position="182"/>
        <end position="199"/>
    </location>
</feature>
<dbReference type="PANTHER" id="PTHR40074">
    <property type="entry name" value="O-ACETYLTRANSFERASE WECH"/>
    <property type="match status" value="1"/>
</dbReference>
<feature type="domain" description="Acyltransferase 3" evidence="8">
    <location>
        <begin position="14"/>
        <end position="323"/>
    </location>
</feature>
<evidence type="ECO:0000256" key="4">
    <source>
        <dbReference type="ARBA" id="ARBA00022692"/>
    </source>
</evidence>
<keyword evidence="9" id="KW-0012">Acyltransferase</keyword>
<feature type="transmembrane region" description="Helical" evidence="7">
    <location>
        <begin position="311"/>
        <end position="337"/>
    </location>
</feature>
<evidence type="ECO:0000256" key="1">
    <source>
        <dbReference type="ARBA" id="ARBA00004651"/>
    </source>
</evidence>
<evidence type="ECO:0000256" key="5">
    <source>
        <dbReference type="ARBA" id="ARBA00022989"/>
    </source>
</evidence>
<protein>
    <submittedName>
        <fullName evidence="9">Acyltransferase</fullName>
    </submittedName>
</protein>
<keyword evidence="5 7" id="KW-1133">Transmembrane helix</keyword>
<evidence type="ECO:0000256" key="2">
    <source>
        <dbReference type="ARBA" id="ARBA00007400"/>
    </source>
</evidence>
<dbReference type="GO" id="GO:0016746">
    <property type="term" value="F:acyltransferase activity"/>
    <property type="evidence" value="ECO:0007669"/>
    <property type="project" value="UniProtKB-KW"/>
</dbReference>
<evidence type="ECO:0000256" key="6">
    <source>
        <dbReference type="ARBA" id="ARBA00023136"/>
    </source>
</evidence>
<evidence type="ECO:0000256" key="7">
    <source>
        <dbReference type="SAM" id="Phobius"/>
    </source>
</evidence>
<evidence type="ECO:0000313" key="9">
    <source>
        <dbReference type="EMBL" id="GAA2113365.1"/>
    </source>
</evidence>
<keyword evidence="10" id="KW-1185">Reference proteome</keyword>
<feature type="transmembrane region" description="Helical" evidence="7">
    <location>
        <begin position="130"/>
        <end position="148"/>
    </location>
</feature>
<comment type="similarity">
    <text evidence="2">Belongs to the acyltransferase 3 family.</text>
</comment>
<keyword evidence="4 7" id="KW-0812">Transmembrane</keyword>
<comment type="subcellular location">
    <subcellularLocation>
        <location evidence="1">Cell membrane</location>
        <topology evidence="1">Multi-pass membrane protein</topology>
    </subcellularLocation>
</comment>
<dbReference type="EMBL" id="BAAAMQ010000015">
    <property type="protein sequence ID" value="GAA2113365.1"/>
    <property type="molecule type" value="Genomic_DNA"/>
</dbReference>
<proteinExistence type="inferred from homology"/>
<evidence type="ECO:0000256" key="3">
    <source>
        <dbReference type="ARBA" id="ARBA00022475"/>
    </source>
</evidence>
<feature type="transmembrane region" description="Helical" evidence="7">
    <location>
        <begin position="236"/>
        <end position="254"/>
    </location>
</feature>
<dbReference type="PANTHER" id="PTHR40074:SF4">
    <property type="entry name" value="INNER MEMBRANE PROTEIN YCFT"/>
    <property type="match status" value="1"/>
</dbReference>
<sequence>MPSPTEQQSLARVGWADLAKGASIVLVVLHHATTKQYDLLVPSHLSAIADSWTAVSRALKPVRMPLFFLVSGFFASRAIHQPWPMVARRIAASGYLYVVWLLLTAAFTLWERELPMNRVQDLEELGLDLLFASTGLWFLYALVVYFVLTKATATLPAAPVLSAATALAVAAVLSPIEEVNRVSVLLHLVFFMVGARLPGVVRATASSTRPGILTALVLGFVGTTALLATLGLPSGARVLVLSVLGLPAGVLLSVRAARTARIAPALSWVGRRTLPVYVLHIPVLGVLHHLGLSPAMGPEALDLPLAVLYPLLVTALVTAGSLLAHAALVRVGLGALFRLPRIPRPATGLAGRSADSPRDGRVILDA</sequence>
<evidence type="ECO:0000313" key="10">
    <source>
        <dbReference type="Proteomes" id="UP001501161"/>
    </source>
</evidence>
<dbReference type="InterPro" id="IPR002656">
    <property type="entry name" value="Acyl_transf_3_dom"/>
</dbReference>
<reference evidence="10" key="1">
    <citation type="journal article" date="2019" name="Int. J. Syst. Evol. Microbiol.">
        <title>The Global Catalogue of Microorganisms (GCM) 10K type strain sequencing project: providing services to taxonomists for standard genome sequencing and annotation.</title>
        <authorList>
            <consortium name="The Broad Institute Genomics Platform"/>
            <consortium name="The Broad Institute Genome Sequencing Center for Infectious Disease"/>
            <person name="Wu L."/>
            <person name="Ma J."/>
        </authorList>
    </citation>
    <scope>NUCLEOTIDE SEQUENCE [LARGE SCALE GENOMIC DNA]</scope>
    <source>
        <strain evidence="10">JCM 13813</strain>
    </source>
</reference>
<name>A0ABP5J8V6_9ACTN</name>
<accession>A0ABP5J8V6</accession>
<dbReference type="Proteomes" id="UP001501161">
    <property type="component" value="Unassembled WGS sequence"/>
</dbReference>
<keyword evidence="3" id="KW-1003">Cell membrane</keyword>
<feature type="transmembrane region" description="Helical" evidence="7">
    <location>
        <begin position="211"/>
        <end position="230"/>
    </location>
</feature>
<dbReference type="Pfam" id="PF01757">
    <property type="entry name" value="Acyl_transf_3"/>
    <property type="match status" value="1"/>
</dbReference>
<feature type="transmembrane region" description="Helical" evidence="7">
    <location>
        <begin position="92"/>
        <end position="110"/>
    </location>
</feature>
<evidence type="ECO:0000259" key="8">
    <source>
        <dbReference type="Pfam" id="PF01757"/>
    </source>
</evidence>
<keyword evidence="6 7" id="KW-0472">Membrane</keyword>
<dbReference type="RefSeq" id="WP_231251386.1">
    <property type="nucleotide sequence ID" value="NZ_BAAAMQ010000015.1"/>
</dbReference>
<organism evidence="9 10">
    <name type="scientific">Nocardioides furvisabuli</name>
    <dbReference type="NCBI Taxonomy" id="375542"/>
    <lineage>
        <taxon>Bacteria</taxon>
        <taxon>Bacillati</taxon>
        <taxon>Actinomycetota</taxon>
        <taxon>Actinomycetes</taxon>
        <taxon>Propionibacteriales</taxon>
        <taxon>Nocardioidaceae</taxon>
        <taxon>Nocardioides</taxon>
    </lineage>
</organism>